<evidence type="ECO:0000313" key="2">
    <source>
        <dbReference type="Proteomes" id="UP001162972"/>
    </source>
</evidence>
<dbReference type="EMBL" id="JAPFFJ010000005">
    <property type="protein sequence ID" value="KAJ6427828.1"/>
    <property type="molecule type" value="Genomic_DNA"/>
</dbReference>
<comment type="caution">
    <text evidence="1">The sequence shown here is derived from an EMBL/GenBank/DDBJ whole genome shotgun (WGS) entry which is preliminary data.</text>
</comment>
<dbReference type="Proteomes" id="UP001162972">
    <property type="component" value="Chromosome 1"/>
</dbReference>
<gene>
    <name evidence="1" type="ORF">OIU84_023268</name>
</gene>
<sequence length="149" mass="17164">MQKQQQITAQFLKPILRIWGHQRNVFPLHCISDQILSPNCKCSYPFRGVLVFKPPCFESIDSNSLSLEEESLMRSFKRHELPVDSVVVSFPKEGLLGYLESNLSVFPSDRNRFNTTTISRIGFVLTLQTYENSDTFGPTYFKDPYPYSA</sequence>
<protein>
    <submittedName>
        <fullName evidence="1">Uncharacterized protein</fullName>
    </submittedName>
</protein>
<organism evidence="1 2">
    <name type="scientific">Salix udensis</name>
    <dbReference type="NCBI Taxonomy" id="889485"/>
    <lineage>
        <taxon>Eukaryota</taxon>
        <taxon>Viridiplantae</taxon>
        <taxon>Streptophyta</taxon>
        <taxon>Embryophyta</taxon>
        <taxon>Tracheophyta</taxon>
        <taxon>Spermatophyta</taxon>
        <taxon>Magnoliopsida</taxon>
        <taxon>eudicotyledons</taxon>
        <taxon>Gunneridae</taxon>
        <taxon>Pentapetalae</taxon>
        <taxon>rosids</taxon>
        <taxon>fabids</taxon>
        <taxon>Malpighiales</taxon>
        <taxon>Salicaceae</taxon>
        <taxon>Saliceae</taxon>
        <taxon>Salix</taxon>
    </lineage>
</organism>
<evidence type="ECO:0000313" key="1">
    <source>
        <dbReference type="EMBL" id="KAJ6427828.1"/>
    </source>
</evidence>
<keyword evidence="2" id="KW-1185">Reference proteome</keyword>
<accession>A0AAD6PGR9</accession>
<name>A0AAD6PGR9_9ROSI</name>
<reference evidence="1 2" key="1">
    <citation type="journal article" date="2023" name="Int. J. Mol. Sci.">
        <title>De Novo Assembly and Annotation of 11 Diverse Shrub Willow (Salix) Genomes Reveals Novel Gene Organization in Sex-Linked Regions.</title>
        <authorList>
            <person name="Hyden B."/>
            <person name="Feng K."/>
            <person name="Yates T.B."/>
            <person name="Jawdy S."/>
            <person name="Cereghino C."/>
            <person name="Smart L.B."/>
            <person name="Muchero W."/>
        </authorList>
    </citation>
    <scope>NUCLEOTIDE SEQUENCE [LARGE SCALE GENOMIC DNA]</scope>
    <source>
        <tissue evidence="1">Shoot tip</tissue>
    </source>
</reference>
<dbReference type="AlphaFoldDB" id="A0AAD6PGR9"/>
<feature type="non-terminal residue" evidence="1">
    <location>
        <position position="149"/>
    </location>
</feature>
<proteinExistence type="predicted"/>